<dbReference type="InterPro" id="IPR002401">
    <property type="entry name" value="Cyt_P450_E_grp-I"/>
</dbReference>
<proteinExistence type="inferred from homology"/>
<comment type="similarity">
    <text evidence="3">Belongs to the cytochrome P450 family.</text>
</comment>
<evidence type="ECO:0000256" key="4">
    <source>
        <dbReference type="ARBA" id="ARBA00022617"/>
    </source>
</evidence>
<keyword evidence="6" id="KW-0560">Oxidoreductase</keyword>
<evidence type="ECO:0000256" key="2">
    <source>
        <dbReference type="ARBA" id="ARBA00005179"/>
    </source>
</evidence>
<dbReference type="GO" id="GO:0004497">
    <property type="term" value="F:monooxygenase activity"/>
    <property type="evidence" value="ECO:0007669"/>
    <property type="project" value="UniProtKB-KW"/>
</dbReference>
<evidence type="ECO:0000256" key="5">
    <source>
        <dbReference type="ARBA" id="ARBA00022723"/>
    </source>
</evidence>
<accession>A0A8H3HDR0</accession>
<protein>
    <recommendedName>
        <fullName evidence="11">O-methylsterigmatocystin oxidoreductase</fullName>
    </recommendedName>
</protein>
<comment type="pathway">
    <text evidence="2">Secondary metabolite biosynthesis.</text>
</comment>
<keyword evidence="7" id="KW-0408">Iron</keyword>
<dbReference type="Gene3D" id="1.10.630.10">
    <property type="entry name" value="Cytochrome P450"/>
    <property type="match status" value="1"/>
</dbReference>
<evidence type="ECO:0000256" key="6">
    <source>
        <dbReference type="ARBA" id="ARBA00023002"/>
    </source>
</evidence>
<dbReference type="GO" id="GO:0020037">
    <property type="term" value="F:heme binding"/>
    <property type="evidence" value="ECO:0007669"/>
    <property type="project" value="InterPro"/>
</dbReference>
<evidence type="ECO:0000256" key="3">
    <source>
        <dbReference type="ARBA" id="ARBA00010617"/>
    </source>
</evidence>
<dbReference type="GO" id="GO:0005506">
    <property type="term" value="F:iron ion binding"/>
    <property type="evidence" value="ECO:0007669"/>
    <property type="project" value="InterPro"/>
</dbReference>
<dbReference type="PANTHER" id="PTHR46300">
    <property type="entry name" value="P450, PUTATIVE (EUROFUNG)-RELATED-RELATED"/>
    <property type="match status" value="1"/>
</dbReference>
<dbReference type="Pfam" id="PF00067">
    <property type="entry name" value="p450"/>
    <property type="match status" value="1"/>
</dbReference>
<evidence type="ECO:0000313" key="9">
    <source>
        <dbReference type="EMBL" id="CAE6500445.1"/>
    </source>
</evidence>
<keyword evidence="8" id="KW-0503">Monooxygenase</keyword>
<dbReference type="InterPro" id="IPR050364">
    <property type="entry name" value="Cytochrome_P450_fung"/>
</dbReference>
<keyword evidence="5" id="KW-0479">Metal-binding</keyword>
<keyword evidence="4" id="KW-0349">Heme</keyword>
<dbReference type="SUPFAM" id="SSF48264">
    <property type="entry name" value="Cytochrome P450"/>
    <property type="match status" value="1"/>
</dbReference>
<evidence type="ECO:0000256" key="1">
    <source>
        <dbReference type="ARBA" id="ARBA00001971"/>
    </source>
</evidence>
<evidence type="ECO:0000256" key="7">
    <source>
        <dbReference type="ARBA" id="ARBA00023004"/>
    </source>
</evidence>
<comment type="cofactor">
    <cofactor evidence="1">
        <name>heme</name>
        <dbReference type="ChEBI" id="CHEBI:30413"/>
    </cofactor>
</comment>
<sequence>MSPEHFEREFRRTVAAEMLSSIYGYNVKDTNDPLIQDSATLFKNFTIAGIPGSKSNTSFDSCDVNHLYGWIDFMVNFIPWLKYVPEWFPGAKWKRTIVEWRRLKERVMNEPYEWAKAQIASGFAPPSIIQSHLASIENDPNIDRVDEEENLRTVGTSLFGAAADTSHASLMSFVLAMVRHPEVQTRAQEEIDRVTNSQRLPSMADRDSMPYVRCIVQEVLRWQPPVPLGVPRSTAKDDEYRGYFIPKGSIVAMSREESVYKSPETFDTERFMDANTPGTPGFGFGRR</sequence>
<name>A0A8H3HDR0_9AGAM</name>
<dbReference type="GO" id="GO:0016705">
    <property type="term" value="F:oxidoreductase activity, acting on paired donors, with incorporation or reduction of molecular oxygen"/>
    <property type="evidence" value="ECO:0007669"/>
    <property type="project" value="InterPro"/>
</dbReference>
<evidence type="ECO:0000313" key="10">
    <source>
        <dbReference type="Proteomes" id="UP000663888"/>
    </source>
</evidence>
<reference evidence="9" key="1">
    <citation type="submission" date="2021-01" db="EMBL/GenBank/DDBJ databases">
        <authorList>
            <person name="Kaushik A."/>
        </authorList>
    </citation>
    <scope>NUCLEOTIDE SEQUENCE</scope>
    <source>
        <strain evidence="9">AG4-R118</strain>
    </source>
</reference>
<organism evidence="9 10">
    <name type="scientific">Rhizoctonia solani</name>
    <dbReference type="NCBI Taxonomy" id="456999"/>
    <lineage>
        <taxon>Eukaryota</taxon>
        <taxon>Fungi</taxon>
        <taxon>Dikarya</taxon>
        <taxon>Basidiomycota</taxon>
        <taxon>Agaricomycotina</taxon>
        <taxon>Agaricomycetes</taxon>
        <taxon>Cantharellales</taxon>
        <taxon>Ceratobasidiaceae</taxon>
        <taxon>Rhizoctonia</taxon>
    </lineage>
</organism>
<dbReference type="Proteomes" id="UP000663888">
    <property type="component" value="Unassembled WGS sequence"/>
</dbReference>
<comment type="caution">
    <text evidence="9">The sequence shown here is derived from an EMBL/GenBank/DDBJ whole genome shotgun (WGS) entry which is preliminary data.</text>
</comment>
<dbReference type="InterPro" id="IPR001128">
    <property type="entry name" value="Cyt_P450"/>
</dbReference>
<dbReference type="PRINTS" id="PR00463">
    <property type="entry name" value="EP450I"/>
</dbReference>
<dbReference type="EMBL" id="CAJMWX010001640">
    <property type="protein sequence ID" value="CAE6500445.1"/>
    <property type="molecule type" value="Genomic_DNA"/>
</dbReference>
<dbReference type="InterPro" id="IPR036396">
    <property type="entry name" value="Cyt_P450_sf"/>
</dbReference>
<evidence type="ECO:0000256" key="8">
    <source>
        <dbReference type="ARBA" id="ARBA00023033"/>
    </source>
</evidence>
<dbReference type="AlphaFoldDB" id="A0A8H3HDR0"/>
<dbReference type="PANTHER" id="PTHR46300:SF7">
    <property type="entry name" value="P450, PUTATIVE (EUROFUNG)-RELATED"/>
    <property type="match status" value="1"/>
</dbReference>
<evidence type="ECO:0008006" key="11">
    <source>
        <dbReference type="Google" id="ProtNLM"/>
    </source>
</evidence>
<gene>
    <name evidence="9" type="ORF">RDB_LOCUS152044</name>
</gene>